<name>A0ABP7B1J4_9PSEU</name>
<keyword evidence="4" id="KW-1185">Reference proteome</keyword>
<organism evidence="3 4">
    <name type="scientific">Lentzea roselyniae</name>
    <dbReference type="NCBI Taxonomy" id="531940"/>
    <lineage>
        <taxon>Bacteria</taxon>
        <taxon>Bacillati</taxon>
        <taxon>Actinomycetota</taxon>
        <taxon>Actinomycetes</taxon>
        <taxon>Pseudonocardiales</taxon>
        <taxon>Pseudonocardiaceae</taxon>
        <taxon>Lentzea</taxon>
    </lineage>
</organism>
<protein>
    <recommendedName>
        <fullName evidence="2">Transposase IS4-like domain-containing protein</fullName>
    </recommendedName>
</protein>
<dbReference type="EMBL" id="BAABBE010000009">
    <property type="protein sequence ID" value="GAA3645090.1"/>
    <property type="molecule type" value="Genomic_DNA"/>
</dbReference>
<gene>
    <name evidence="3" type="ORF">GCM10022267_34780</name>
</gene>
<evidence type="ECO:0000313" key="3">
    <source>
        <dbReference type="EMBL" id="GAA3645090.1"/>
    </source>
</evidence>
<feature type="region of interest" description="Disordered" evidence="1">
    <location>
        <begin position="1"/>
        <end position="65"/>
    </location>
</feature>
<feature type="region of interest" description="Disordered" evidence="1">
    <location>
        <begin position="82"/>
        <end position="112"/>
    </location>
</feature>
<dbReference type="Proteomes" id="UP001500711">
    <property type="component" value="Unassembled WGS sequence"/>
</dbReference>
<dbReference type="PANTHER" id="PTHR30007">
    <property type="entry name" value="PHP DOMAIN PROTEIN"/>
    <property type="match status" value="1"/>
</dbReference>
<feature type="domain" description="Transposase IS4-like" evidence="2">
    <location>
        <begin position="3"/>
        <end position="134"/>
    </location>
</feature>
<comment type="caution">
    <text evidence="3">The sequence shown here is derived from an EMBL/GenBank/DDBJ whole genome shotgun (WGS) entry which is preliminary data.</text>
</comment>
<evidence type="ECO:0000259" key="2">
    <source>
        <dbReference type="Pfam" id="PF01609"/>
    </source>
</evidence>
<evidence type="ECO:0000313" key="4">
    <source>
        <dbReference type="Proteomes" id="UP001500711"/>
    </source>
</evidence>
<dbReference type="InterPro" id="IPR002559">
    <property type="entry name" value="Transposase_11"/>
</dbReference>
<sequence length="160" mass="18091">MTSKIHTIGEGRGRSLATRVTPGQAADTKQLESLLEDIAVPRPGKAGRPRKRPDSLTGDKAYGSKANRALLRSKKIKAVIPERRDQVSNRLRKGSNGGRPPSFDSTRYRQRNQVERGFNRRKQFRAVATRYDKLGSHWQATNDLIEIIDWIRATPDKTRS</sequence>
<dbReference type="Pfam" id="PF01609">
    <property type="entry name" value="DDE_Tnp_1"/>
    <property type="match status" value="1"/>
</dbReference>
<evidence type="ECO:0000256" key="1">
    <source>
        <dbReference type="SAM" id="MobiDB-lite"/>
    </source>
</evidence>
<proteinExistence type="predicted"/>
<reference evidence="4" key="1">
    <citation type="journal article" date="2019" name="Int. J. Syst. Evol. Microbiol.">
        <title>The Global Catalogue of Microorganisms (GCM) 10K type strain sequencing project: providing services to taxonomists for standard genome sequencing and annotation.</title>
        <authorList>
            <consortium name="The Broad Institute Genomics Platform"/>
            <consortium name="The Broad Institute Genome Sequencing Center for Infectious Disease"/>
            <person name="Wu L."/>
            <person name="Ma J."/>
        </authorList>
    </citation>
    <scope>NUCLEOTIDE SEQUENCE [LARGE SCALE GENOMIC DNA]</scope>
    <source>
        <strain evidence="4">JCM 17494</strain>
    </source>
</reference>
<dbReference type="PANTHER" id="PTHR30007:SF1">
    <property type="entry name" value="BLR1914 PROTEIN"/>
    <property type="match status" value="1"/>
</dbReference>
<accession>A0ABP7B1J4</accession>